<feature type="signal peptide" evidence="1">
    <location>
        <begin position="1"/>
        <end position="21"/>
    </location>
</feature>
<feature type="chain" id="PRO_5005894356" evidence="1">
    <location>
        <begin position="22"/>
        <end position="658"/>
    </location>
</feature>
<keyword evidence="1" id="KW-0732">Signal</keyword>
<evidence type="ECO:0000313" key="3">
    <source>
        <dbReference type="WBParaSite" id="SPAL_0000529700.1"/>
    </source>
</evidence>
<dbReference type="WBParaSite" id="SPAL_0000529700.1">
    <property type="protein sequence ID" value="SPAL_0000529700.1"/>
    <property type="gene ID" value="SPAL_0000529700"/>
</dbReference>
<proteinExistence type="predicted"/>
<accession>A0A0N5BH53</accession>
<protein>
    <submittedName>
        <fullName evidence="3">Protein kinase domain-containing protein</fullName>
    </submittedName>
</protein>
<dbReference type="Proteomes" id="UP000046392">
    <property type="component" value="Unplaced"/>
</dbReference>
<name>A0A0N5BH53_STREA</name>
<evidence type="ECO:0000313" key="2">
    <source>
        <dbReference type="Proteomes" id="UP000046392"/>
    </source>
</evidence>
<keyword evidence="2" id="KW-1185">Reference proteome</keyword>
<evidence type="ECO:0000256" key="1">
    <source>
        <dbReference type="SAM" id="SignalP"/>
    </source>
</evidence>
<sequence length="658" mass="72982">MNTRILWKIIFLLSYLLGMRCDGSRRFKRQILPNDKIKVFSMFSNISLNDNFVVDSIQSRINVTENIGNLVVFSNISKLSFPLSCRSFNLSLQNQGTFLNISNIKFAALSDIGYLQEQSTRVSNTDESTLLGIFNNNVNLKVDDGQTLFQAINGTSGSLKILTRQLTSSLGRENENPIFSLKANHSATNDDKTLYIESESTTYEIMASIDGANIGITFDNLSVLLYNNYNKLTIFSNSYVFDVNAEFSNFSMRLSKDLFVVHATDNILTIIYDLKNHVIKLIIQQPSDTGITLGGATVNGNNSMFSKAFGDELYVNSSSIQITALDDGSKFLINANKSHLKFGCQNNVISLNSNMHEFQIVDGSPNITIKLKNYNFLITISPKANTTVPFWLLRDNFNESQFGILSSALDSIISNTTTNSNFNNGNYIDNESNIITIGHVTNPQSGEDNPITMKSTSNGNYPSTNSISNEVTLLPNVEISSTEMYPAPTTPITFVTQNLLPSTSEGSIFQTLIPQIGKGKQTITWQSTSGEDGLMEDFAVFQFNTESSRNDGIEISATISSIDLSNTTNISTSQKTETIDNEVSNIPNNQLPSTTTISFTDNTTTPIPVTSSINILTHLNDFPTPSPLIRSRYYNLFRKTRNIMNGENTYNAILKRKI</sequence>
<organism evidence="2 3">
    <name type="scientific">Strongyloides papillosus</name>
    <name type="common">Intestinal threadworm</name>
    <dbReference type="NCBI Taxonomy" id="174720"/>
    <lineage>
        <taxon>Eukaryota</taxon>
        <taxon>Metazoa</taxon>
        <taxon>Ecdysozoa</taxon>
        <taxon>Nematoda</taxon>
        <taxon>Chromadorea</taxon>
        <taxon>Rhabditida</taxon>
        <taxon>Tylenchina</taxon>
        <taxon>Panagrolaimomorpha</taxon>
        <taxon>Strongyloidoidea</taxon>
        <taxon>Strongyloididae</taxon>
        <taxon>Strongyloides</taxon>
    </lineage>
</organism>
<reference evidence="3" key="1">
    <citation type="submission" date="2017-02" db="UniProtKB">
        <authorList>
            <consortium name="WormBaseParasite"/>
        </authorList>
    </citation>
    <scope>IDENTIFICATION</scope>
</reference>
<dbReference type="AlphaFoldDB" id="A0A0N5BH53"/>